<dbReference type="InterPro" id="IPR000160">
    <property type="entry name" value="GGDEF_dom"/>
</dbReference>
<evidence type="ECO:0000313" key="5">
    <source>
        <dbReference type="Proteomes" id="UP000569329"/>
    </source>
</evidence>
<dbReference type="SMART" id="SM00091">
    <property type="entry name" value="PAS"/>
    <property type="match status" value="2"/>
</dbReference>
<dbReference type="InterPro" id="IPR000014">
    <property type="entry name" value="PAS"/>
</dbReference>
<dbReference type="CDD" id="cd00130">
    <property type="entry name" value="PAS"/>
    <property type="match status" value="2"/>
</dbReference>
<dbReference type="Gene3D" id="3.30.450.20">
    <property type="entry name" value="PAS domain"/>
    <property type="match status" value="2"/>
</dbReference>
<dbReference type="SMART" id="SM00086">
    <property type="entry name" value="PAC"/>
    <property type="match status" value="2"/>
</dbReference>
<dbReference type="InterPro" id="IPR013655">
    <property type="entry name" value="PAS_fold_3"/>
</dbReference>
<dbReference type="GO" id="GO:0006355">
    <property type="term" value="P:regulation of DNA-templated transcription"/>
    <property type="evidence" value="ECO:0007669"/>
    <property type="project" value="InterPro"/>
</dbReference>
<evidence type="ECO:0000259" key="1">
    <source>
        <dbReference type="PROSITE" id="PS50112"/>
    </source>
</evidence>
<protein>
    <submittedName>
        <fullName evidence="4">Diguanylate cyclase (GGDEF)-like protein/PAS domain S-box-containing protein</fullName>
    </submittedName>
</protein>
<dbReference type="PROSITE" id="PS50887">
    <property type="entry name" value="GGDEF"/>
    <property type="match status" value="1"/>
</dbReference>
<proteinExistence type="predicted"/>
<accession>A0A839E143</accession>
<name>A0A839E143_9PSEU</name>
<dbReference type="CDD" id="cd01949">
    <property type="entry name" value="GGDEF"/>
    <property type="match status" value="1"/>
</dbReference>
<dbReference type="NCBIfam" id="TIGR00254">
    <property type="entry name" value="GGDEF"/>
    <property type="match status" value="1"/>
</dbReference>
<dbReference type="SMART" id="SM00267">
    <property type="entry name" value="GGDEF"/>
    <property type="match status" value="1"/>
</dbReference>
<evidence type="ECO:0000259" key="3">
    <source>
        <dbReference type="PROSITE" id="PS50887"/>
    </source>
</evidence>
<dbReference type="Proteomes" id="UP000569329">
    <property type="component" value="Unassembled WGS sequence"/>
</dbReference>
<dbReference type="Pfam" id="PF00990">
    <property type="entry name" value="GGDEF"/>
    <property type="match status" value="1"/>
</dbReference>
<dbReference type="RefSeq" id="WP_220480599.1">
    <property type="nucleotide sequence ID" value="NZ_JACGWZ010000006.1"/>
</dbReference>
<dbReference type="Gene3D" id="3.30.70.270">
    <property type="match status" value="1"/>
</dbReference>
<dbReference type="InterPro" id="IPR029787">
    <property type="entry name" value="Nucleotide_cyclase"/>
</dbReference>
<dbReference type="Pfam" id="PF08447">
    <property type="entry name" value="PAS_3"/>
    <property type="match status" value="1"/>
</dbReference>
<feature type="domain" description="PAS" evidence="1">
    <location>
        <begin position="17"/>
        <end position="80"/>
    </location>
</feature>
<dbReference type="SUPFAM" id="SSF55785">
    <property type="entry name" value="PYP-like sensor domain (PAS domain)"/>
    <property type="match status" value="2"/>
</dbReference>
<feature type="domain" description="PAS" evidence="1">
    <location>
        <begin position="130"/>
        <end position="200"/>
    </location>
</feature>
<feature type="domain" description="GGDEF" evidence="3">
    <location>
        <begin position="288"/>
        <end position="412"/>
    </location>
</feature>
<evidence type="ECO:0000259" key="2">
    <source>
        <dbReference type="PROSITE" id="PS50113"/>
    </source>
</evidence>
<sequence>MAAQDVRMPGGVPWQTVLEQAAGPVAVLDLQARIIYANPALCELLGYSREYLLRQPPRDITHPDDPAIDSDTIAAMIAGREARFEMEKRYLRSDGSMVWAMVSSTLVRDADGEPCFFLSQIQDISARREAELLWRRSLEHAPIGIGLLDLRGYWTEVNDALCRLVGYRRAELLGKHFTELTYPEDQQTGMEALADLVAGRRETVSLEKRYRHRRGHPFWMLIRSSVVPGPDERPAYLVNQFETVGDGRVQNSHLAHMALHDTLTGLANRTLLLDRLEQERAQLAADGGILAVVLADIDNLKPVNDHHGHFVGDRLLITAADELLQAVNPGDTVARLGGDEFVVLSLVPDLPAAEAFRDRITGRLDADITVSGHPLRMSASVGLATTADSATSPEELLHDADRDMYRYKSSAR</sequence>
<dbReference type="InterPro" id="IPR043128">
    <property type="entry name" value="Rev_trsase/Diguanyl_cyclase"/>
</dbReference>
<dbReference type="InterPro" id="IPR013767">
    <property type="entry name" value="PAS_fold"/>
</dbReference>
<comment type="caution">
    <text evidence="4">The sequence shown here is derived from an EMBL/GenBank/DDBJ whole genome shotgun (WGS) entry which is preliminary data.</text>
</comment>
<dbReference type="PROSITE" id="PS50112">
    <property type="entry name" value="PAS"/>
    <property type="match status" value="2"/>
</dbReference>
<feature type="domain" description="PAC" evidence="2">
    <location>
        <begin position="84"/>
        <end position="136"/>
    </location>
</feature>
<dbReference type="AlphaFoldDB" id="A0A839E143"/>
<dbReference type="InterPro" id="IPR001610">
    <property type="entry name" value="PAC"/>
</dbReference>
<dbReference type="InterPro" id="IPR035965">
    <property type="entry name" value="PAS-like_dom_sf"/>
</dbReference>
<dbReference type="SUPFAM" id="SSF55073">
    <property type="entry name" value="Nucleotide cyclase"/>
    <property type="match status" value="1"/>
</dbReference>
<dbReference type="EMBL" id="JACGWZ010000006">
    <property type="protein sequence ID" value="MBA8826810.1"/>
    <property type="molecule type" value="Genomic_DNA"/>
</dbReference>
<dbReference type="InterPro" id="IPR052155">
    <property type="entry name" value="Biofilm_reg_signaling"/>
</dbReference>
<gene>
    <name evidence="4" type="ORF">FHX42_004189</name>
</gene>
<dbReference type="PANTHER" id="PTHR44757">
    <property type="entry name" value="DIGUANYLATE CYCLASE DGCP"/>
    <property type="match status" value="1"/>
</dbReference>
<keyword evidence="5" id="KW-1185">Reference proteome</keyword>
<dbReference type="Pfam" id="PF00989">
    <property type="entry name" value="PAS"/>
    <property type="match status" value="1"/>
</dbReference>
<reference evidence="4 5" key="1">
    <citation type="submission" date="2020-07" db="EMBL/GenBank/DDBJ databases">
        <title>Sequencing the genomes of 1000 actinobacteria strains.</title>
        <authorList>
            <person name="Klenk H.-P."/>
        </authorList>
    </citation>
    <scope>NUCLEOTIDE SEQUENCE [LARGE SCALE GENOMIC DNA]</scope>
    <source>
        <strain evidence="4 5">DSM 45975</strain>
    </source>
</reference>
<evidence type="ECO:0000313" key="4">
    <source>
        <dbReference type="EMBL" id="MBA8826810.1"/>
    </source>
</evidence>
<organism evidence="4 5">
    <name type="scientific">Halosaccharopolyspora lacisalsi</name>
    <dbReference type="NCBI Taxonomy" id="1000566"/>
    <lineage>
        <taxon>Bacteria</taxon>
        <taxon>Bacillati</taxon>
        <taxon>Actinomycetota</taxon>
        <taxon>Actinomycetes</taxon>
        <taxon>Pseudonocardiales</taxon>
        <taxon>Pseudonocardiaceae</taxon>
        <taxon>Halosaccharopolyspora</taxon>
    </lineage>
</organism>
<dbReference type="InterPro" id="IPR000700">
    <property type="entry name" value="PAS-assoc_C"/>
</dbReference>
<dbReference type="PANTHER" id="PTHR44757:SF2">
    <property type="entry name" value="BIOFILM ARCHITECTURE MAINTENANCE PROTEIN MBAA"/>
    <property type="match status" value="1"/>
</dbReference>
<dbReference type="PROSITE" id="PS50113">
    <property type="entry name" value="PAC"/>
    <property type="match status" value="1"/>
</dbReference>
<dbReference type="NCBIfam" id="TIGR00229">
    <property type="entry name" value="sensory_box"/>
    <property type="match status" value="2"/>
</dbReference>